<reference evidence="2 3" key="1">
    <citation type="journal article" date="2016" name="Nat. Commun.">
        <title>Thousands of microbial genomes shed light on interconnected biogeochemical processes in an aquifer system.</title>
        <authorList>
            <person name="Anantharaman K."/>
            <person name="Brown C.T."/>
            <person name="Hug L.A."/>
            <person name="Sharon I."/>
            <person name="Castelle C.J."/>
            <person name="Probst A.J."/>
            <person name="Thomas B.C."/>
            <person name="Singh A."/>
            <person name="Wilkins M.J."/>
            <person name="Karaoz U."/>
            <person name="Brodie E.L."/>
            <person name="Williams K.H."/>
            <person name="Hubbard S.S."/>
            <person name="Banfield J.F."/>
        </authorList>
    </citation>
    <scope>NUCLEOTIDE SEQUENCE [LARGE SCALE GENOMIC DNA]</scope>
</reference>
<feature type="domain" description="PPM-type phosphatase" evidence="1">
    <location>
        <begin position="12"/>
        <end position="139"/>
    </location>
</feature>
<dbReference type="STRING" id="1801725.A3J00_02790"/>
<evidence type="ECO:0000313" key="3">
    <source>
        <dbReference type="Proteomes" id="UP000178428"/>
    </source>
</evidence>
<dbReference type="Pfam" id="PF13672">
    <property type="entry name" value="PP2C_2"/>
    <property type="match status" value="1"/>
</dbReference>
<sequence>MVKVYVDHHFMIGHAHLTNGKPCQDYSLSGVYGESAFAIVSDGCSSGGHTDVGARILALSTAEAIKKHLAFGGEISEKEAIEKINLWQRAALSGARTILGLERKDMLATCLYACVGENGGYASIQGDGVVAVKDIYGNIFMSRVEWADNVPFYPAYLDDGLDGFITAHGGDLNAKRVMREDFRKMRSGLEIEITKEEMLLREGIRGISLFFDRSKIKDIDFIALFSDGIGQIDGMGWKEAVYEFMAFKNFAGEFAKRRMIRAVKDARKTGRGPVDDISFAVIRFERENGPSE</sequence>
<evidence type="ECO:0000313" key="2">
    <source>
        <dbReference type="EMBL" id="OGZ30354.1"/>
    </source>
</evidence>
<organism evidence="2 3">
    <name type="scientific">Candidatus Niyogibacteria bacterium RIFCSPLOWO2_02_FULL_45_13</name>
    <dbReference type="NCBI Taxonomy" id="1801725"/>
    <lineage>
        <taxon>Bacteria</taxon>
        <taxon>Candidatus Niyogiibacteriota</taxon>
    </lineage>
</organism>
<dbReference type="SUPFAM" id="SSF81606">
    <property type="entry name" value="PP2C-like"/>
    <property type="match status" value="1"/>
</dbReference>
<name>A0A1G2EX09_9BACT</name>
<dbReference type="InterPro" id="IPR036457">
    <property type="entry name" value="PPM-type-like_dom_sf"/>
</dbReference>
<protein>
    <recommendedName>
        <fullName evidence="1">PPM-type phosphatase domain-containing protein</fullName>
    </recommendedName>
</protein>
<dbReference type="Proteomes" id="UP000178428">
    <property type="component" value="Unassembled WGS sequence"/>
</dbReference>
<evidence type="ECO:0000259" key="1">
    <source>
        <dbReference type="Pfam" id="PF13672"/>
    </source>
</evidence>
<dbReference type="InterPro" id="IPR001932">
    <property type="entry name" value="PPM-type_phosphatase-like_dom"/>
</dbReference>
<proteinExistence type="predicted"/>
<dbReference type="EMBL" id="MHMR01000023">
    <property type="protein sequence ID" value="OGZ30354.1"/>
    <property type="molecule type" value="Genomic_DNA"/>
</dbReference>
<comment type="caution">
    <text evidence="2">The sequence shown here is derived from an EMBL/GenBank/DDBJ whole genome shotgun (WGS) entry which is preliminary data.</text>
</comment>
<dbReference type="AlphaFoldDB" id="A0A1G2EX09"/>
<accession>A0A1G2EX09</accession>
<gene>
    <name evidence="2" type="ORF">A3J00_02790</name>
</gene>